<dbReference type="PROSITE" id="PS50048">
    <property type="entry name" value="ZN2_CY6_FUNGAL_2"/>
    <property type="match status" value="1"/>
</dbReference>
<evidence type="ECO:0000256" key="5">
    <source>
        <dbReference type="ARBA" id="ARBA00023163"/>
    </source>
</evidence>
<evidence type="ECO:0000256" key="2">
    <source>
        <dbReference type="ARBA" id="ARBA00022723"/>
    </source>
</evidence>
<organism evidence="8 9">
    <name type="scientific">Colletotrichum siamense</name>
    <name type="common">Anthracnose fungus</name>
    <dbReference type="NCBI Taxonomy" id="690259"/>
    <lineage>
        <taxon>Eukaryota</taxon>
        <taxon>Fungi</taxon>
        <taxon>Dikarya</taxon>
        <taxon>Ascomycota</taxon>
        <taxon>Pezizomycotina</taxon>
        <taxon>Sordariomycetes</taxon>
        <taxon>Hypocreomycetidae</taxon>
        <taxon>Glomerellales</taxon>
        <taxon>Glomerellaceae</taxon>
        <taxon>Colletotrichum</taxon>
        <taxon>Colletotrichum gloeosporioides species complex</taxon>
    </lineage>
</organism>
<evidence type="ECO:0000313" key="8">
    <source>
        <dbReference type="EMBL" id="KAF4854573.1"/>
    </source>
</evidence>
<dbReference type="Pfam" id="PF00172">
    <property type="entry name" value="Zn_clus"/>
    <property type="match status" value="1"/>
</dbReference>
<keyword evidence="5" id="KW-0804">Transcription</keyword>
<protein>
    <submittedName>
        <fullName evidence="8">Transcriptional regulatory protein</fullName>
    </submittedName>
</protein>
<evidence type="ECO:0000256" key="3">
    <source>
        <dbReference type="ARBA" id="ARBA00023015"/>
    </source>
</evidence>
<dbReference type="SMART" id="SM00066">
    <property type="entry name" value="GAL4"/>
    <property type="match status" value="1"/>
</dbReference>
<feature type="domain" description="Zn(2)-C6 fungal-type" evidence="7">
    <location>
        <begin position="20"/>
        <end position="50"/>
    </location>
</feature>
<keyword evidence="4" id="KW-0238">DNA-binding</keyword>
<comment type="subcellular location">
    <subcellularLocation>
        <location evidence="1">Nucleus</location>
    </subcellularLocation>
</comment>
<evidence type="ECO:0000259" key="7">
    <source>
        <dbReference type="PROSITE" id="PS50048"/>
    </source>
</evidence>
<evidence type="ECO:0000256" key="4">
    <source>
        <dbReference type="ARBA" id="ARBA00023125"/>
    </source>
</evidence>
<dbReference type="GO" id="GO:0008270">
    <property type="term" value="F:zinc ion binding"/>
    <property type="evidence" value="ECO:0007669"/>
    <property type="project" value="InterPro"/>
</dbReference>
<dbReference type="GO" id="GO:0006351">
    <property type="term" value="P:DNA-templated transcription"/>
    <property type="evidence" value="ECO:0007669"/>
    <property type="project" value="InterPro"/>
</dbReference>
<dbReference type="EMBL" id="QPMT01000033">
    <property type="protein sequence ID" value="KAF4854573.1"/>
    <property type="molecule type" value="Genomic_DNA"/>
</dbReference>
<name>A0A9P5K1G8_COLSI</name>
<reference evidence="8" key="1">
    <citation type="submission" date="2019-06" db="EMBL/GenBank/DDBJ databases">
        <authorList>
            <person name="Gan P."/>
            <person name="Shirasu K."/>
        </authorList>
    </citation>
    <scope>NUCLEOTIDE SEQUENCE [LARGE SCALE GENOMIC DNA]</scope>
    <source>
        <strain evidence="8">CAD2</strain>
    </source>
</reference>
<dbReference type="Proteomes" id="UP000711996">
    <property type="component" value="Unassembled WGS sequence"/>
</dbReference>
<dbReference type="SUPFAM" id="SSF57701">
    <property type="entry name" value="Zn2/Cys6 DNA-binding domain"/>
    <property type="match status" value="1"/>
</dbReference>
<dbReference type="CDD" id="cd00067">
    <property type="entry name" value="GAL4"/>
    <property type="match status" value="1"/>
</dbReference>
<dbReference type="InterPro" id="IPR050987">
    <property type="entry name" value="AtrR-like"/>
</dbReference>
<dbReference type="CDD" id="cd12148">
    <property type="entry name" value="fungal_TF_MHR"/>
    <property type="match status" value="1"/>
</dbReference>
<dbReference type="GO" id="GO:0003677">
    <property type="term" value="F:DNA binding"/>
    <property type="evidence" value="ECO:0007669"/>
    <property type="project" value="UniProtKB-KW"/>
</dbReference>
<accession>A0A9P5K1G8</accession>
<dbReference type="PANTHER" id="PTHR46910:SF37">
    <property type="entry name" value="ZN(II)2CYS6 TRANSCRIPTION FACTOR (EUROFUNG)"/>
    <property type="match status" value="1"/>
</dbReference>
<dbReference type="Pfam" id="PF04082">
    <property type="entry name" value="Fungal_trans"/>
    <property type="match status" value="1"/>
</dbReference>
<gene>
    <name evidence="8" type="ORF">CGCSCA2_v009570</name>
</gene>
<dbReference type="InterPro" id="IPR001138">
    <property type="entry name" value="Zn2Cys6_DnaBD"/>
</dbReference>
<sequence>MSTPTETPIPKPSGERSRWACTPCRQRKVKCDSTLPACSTCVAKELDCVYSHTRLRAPTSRKSGTSSRAGMIRRLQQVEQMVQSLAPSNAVENVANTSDSRHPHVSPLAHLGFDTLCEESYVTSPDVLYRLIRRDALPMARIGAPDQPVIKFRYQSSCAIFDVHHIKCVDYMIGNHTFSKLCSKAVHPNFPALNLSGGPMHPIPMLDTALQCLKIFLELVNNNFQFFRNEDIEGVFQSYVQGQSCPTQGAYAAISMVCACASWTLHGAQNAITEGLVENAMRVLPSIMMEVPDTLAVGTLLLMTTYLESTSRSSAAATLLGSVTQMMLLAGYHVAASSSGAPSTDQIHKSRLLYRAYVMDQHLSLRLFKPPLLTVKLVVGLPDENPVDHYGVINLPEGRSLNYLRQQVLLAKIQARVYNDLRSPLPSAKGSQNHLKATWKLLSELQQRANDLPASVRPPSVAEDLPISHMMQITSLHRSYFQTIIAIHSSIFCHIPYFSDPAIRDITIKVVNECASAARSILSLSMQTEKSHPFMLDMCHDLGWSIDGLLLSIVLNRQTPGAQQDMELLKKFVMSFETNKPKHDGKVVYEALTIIYKSALEALNHTNQDLQDQPDPAWSRLPVPASNVQLNPPTFDNHSGNLCFY</sequence>
<evidence type="ECO:0000256" key="1">
    <source>
        <dbReference type="ARBA" id="ARBA00004123"/>
    </source>
</evidence>
<evidence type="ECO:0000313" key="9">
    <source>
        <dbReference type="Proteomes" id="UP000711996"/>
    </source>
</evidence>
<dbReference type="AlphaFoldDB" id="A0A9P5K1G8"/>
<dbReference type="PROSITE" id="PS00463">
    <property type="entry name" value="ZN2_CY6_FUNGAL_1"/>
    <property type="match status" value="1"/>
</dbReference>
<keyword evidence="2" id="KW-0479">Metal-binding</keyword>
<dbReference type="InterPro" id="IPR036864">
    <property type="entry name" value="Zn2-C6_fun-type_DNA-bd_sf"/>
</dbReference>
<keyword evidence="9" id="KW-1185">Reference proteome</keyword>
<evidence type="ECO:0000256" key="6">
    <source>
        <dbReference type="ARBA" id="ARBA00023242"/>
    </source>
</evidence>
<proteinExistence type="predicted"/>
<keyword evidence="3" id="KW-0805">Transcription regulation</keyword>
<dbReference type="InterPro" id="IPR007219">
    <property type="entry name" value="XnlR_reg_dom"/>
</dbReference>
<dbReference type="Gene3D" id="4.10.240.10">
    <property type="entry name" value="Zn(2)-C6 fungal-type DNA-binding domain"/>
    <property type="match status" value="1"/>
</dbReference>
<dbReference type="PANTHER" id="PTHR46910">
    <property type="entry name" value="TRANSCRIPTION FACTOR PDR1"/>
    <property type="match status" value="1"/>
</dbReference>
<dbReference type="OrthoDB" id="4116913at2759"/>
<dbReference type="GO" id="GO:0000981">
    <property type="term" value="F:DNA-binding transcription factor activity, RNA polymerase II-specific"/>
    <property type="evidence" value="ECO:0007669"/>
    <property type="project" value="InterPro"/>
</dbReference>
<dbReference type="GO" id="GO:0005634">
    <property type="term" value="C:nucleus"/>
    <property type="evidence" value="ECO:0007669"/>
    <property type="project" value="UniProtKB-SubCell"/>
</dbReference>
<keyword evidence="6" id="KW-0539">Nucleus</keyword>
<comment type="caution">
    <text evidence="8">The sequence shown here is derived from an EMBL/GenBank/DDBJ whole genome shotgun (WGS) entry which is preliminary data.</text>
</comment>